<proteinExistence type="predicted"/>
<dbReference type="EMBL" id="QJKC01000009">
    <property type="protein sequence ID" value="PXX46359.1"/>
    <property type="molecule type" value="Genomic_DNA"/>
</dbReference>
<reference evidence="1 2" key="1">
    <citation type="submission" date="2018-05" db="EMBL/GenBank/DDBJ databases">
        <title>Genomic Encyclopedia of Type Strains, Phase IV (KMG-IV): sequencing the most valuable type-strain genomes for metagenomic binning, comparative biology and taxonomic classification.</title>
        <authorList>
            <person name="Goeker M."/>
        </authorList>
    </citation>
    <scope>NUCLEOTIDE SEQUENCE [LARGE SCALE GENOMIC DNA]</scope>
    <source>
        <strain evidence="1 2">DSM 25134</strain>
    </source>
</reference>
<evidence type="ECO:0000313" key="2">
    <source>
        <dbReference type="Proteomes" id="UP000248395"/>
    </source>
</evidence>
<evidence type="ECO:0000313" key="1">
    <source>
        <dbReference type="EMBL" id="PXX46359.1"/>
    </source>
</evidence>
<comment type="caution">
    <text evidence="1">The sequence shown here is derived from an EMBL/GenBank/DDBJ whole genome shotgun (WGS) entry which is preliminary data.</text>
</comment>
<accession>A0A318JAB2</accession>
<dbReference type="Proteomes" id="UP000248395">
    <property type="component" value="Unassembled WGS sequence"/>
</dbReference>
<organism evidence="1 2">
    <name type="scientific">Aquitalea magnusonii</name>
    <dbReference type="NCBI Taxonomy" id="332411"/>
    <lineage>
        <taxon>Bacteria</taxon>
        <taxon>Pseudomonadati</taxon>
        <taxon>Pseudomonadota</taxon>
        <taxon>Betaproteobacteria</taxon>
        <taxon>Neisseriales</taxon>
        <taxon>Chromobacteriaceae</taxon>
        <taxon>Aquitalea</taxon>
    </lineage>
</organism>
<sequence>MGRAVGLVAAVATGRGVAGFVSGVGLLCFGGLAGAAAEGAGALGAASVMAGRLASWGRVTGGVVANQLANSSTASPCRLQLPRNAAEGSLLAVE</sequence>
<dbReference type="AlphaFoldDB" id="A0A318JAB2"/>
<keyword evidence="2" id="KW-1185">Reference proteome</keyword>
<name>A0A318JAB2_9NEIS</name>
<gene>
    <name evidence="1" type="ORF">DFR38_109201</name>
</gene>
<protein>
    <submittedName>
        <fullName evidence="1">Uncharacterized protein</fullName>
    </submittedName>
</protein>